<dbReference type="GO" id="GO:0005546">
    <property type="term" value="F:phosphatidylinositol-4,5-bisphosphate binding"/>
    <property type="evidence" value="ECO:0007669"/>
    <property type="project" value="InterPro"/>
</dbReference>
<feature type="compositionally biased region" description="Low complexity" evidence="4">
    <location>
        <begin position="146"/>
        <end position="160"/>
    </location>
</feature>
<dbReference type="STRING" id="33114.A0A2G2WUD4"/>
<dbReference type="PANTHER" id="PTHR12542">
    <property type="entry name" value="EXOCYST COMPLEX PROTEIN EXO70"/>
    <property type="match status" value="1"/>
</dbReference>
<keyword evidence="3" id="KW-0653">Protein transport</keyword>
<dbReference type="Pfam" id="PF20669">
    <property type="entry name" value="Exo70_N"/>
    <property type="match status" value="1"/>
</dbReference>
<evidence type="ECO:0000256" key="3">
    <source>
        <dbReference type="RuleBase" id="RU365026"/>
    </source>
</evidence>
<protein>
    <recommendedName>
        <fullName evidence="3">Exocyst subunit Exo70 family protein</fullName>
    </recommendedName>
</protein>
<dbReference type="InterPro" id="IPR004140">
    <property type="entry name" value="Exo70"/>
</dbReference>
<dbReference type="Proteomes" id="UP000224567">
    <property type="component" value="Unassembled WGS sequence"/>
</dbReference>
<keyword evidence="7" id="KW-1185">Reference proteome</keyword>
<comment type="caution">
    <text evidence="6">The sequence shown here is derived from an EMBL/GenBank/DDBJ whole genome shotgun (WGS) entry which is preliminary data.</text>
</comment>
<dbReference type="GO" id="GO:0000145">
    <property type="term" value="C:exocyst"/>
    <property type="evidence" value="ECO:0007669"/>
    <property type="project" value="InterPro"/>
</dbReference>
<evidence type="ECO:0000256" key="1">
    <source>
        <dbReference type="ARBA" id="ARBA00006756"/>
    </source>
</evidence>
<dbReference type="AlphaFoldDB" id="A0A2G2WUD4"/>
<feature type="region of interest" description="Disordered" evidence="4">
    <location>
        <begin position="1"/>
        <end position="23"/>
    </location>
</feature>
<dbReference type="OrthoDB" id="1922221at2759"/>
<dbReference type="PANTHER" id="PTHR12542:SF26">
    <property type="entry name" value="EXOCYST SUBUNIT EXO70 FAMILY PROTEIN"/>
    <property type="match status" value="1"/>
</dbReference>
<dbReference type="GO" id="GO:0006887">
    <property type="term" value="P:exocytosis"/>
    <property type="evidence" value="ECO:0007669"/>
    <property type="project" value="UniProtKB-KW"/>
</dbReference>
<evidence type="ECO:0000256" key="2">
    <source>
        <dbReference type="ARBA" id="ARBA00022448"/>
    </source>
</evidence>
<dbReference type="SUPFAM" id="SSF74788">
    <property type="entry name" value="Cullin repeat-like"/>
    <property type="match status" value="1"/>
</dbReference>
<sequence length="636" mass="72107">MAIFDISKTESSSPSTPRKAKKSLFSFAKTNSSDLTPPQKPSQTFSRTIMEENIDNASAIIKKWDHSESSSDKYCSFSQQDRKEAKEYIQCVNDLKRAMHFLVTQHSTCNKLVLAQNLMQMAMQRLEKEFHQILSTKKEHLDPESVSKSSTSSHLSRSISVDSQESTESGNEIQVTEFERLSVQAMNDLKMIAECMIGSGYAKECWKMYRTIRKSVVDEGLYRLGIESRSLAQLNAMRPDVLENNITDWINAAKVAIKTLFYGEKFLCDHVFSASKTMRDTCFSYLAKDAGLNLFKFPELVATKTKKSHEKTFVLMDLHEAIEQLLPEIESIFSYESVSAVKVKVHSSLNKLKSSILSMIYNFEVSIQKNSSKTPVPGGGIHPLTTSVTDYVTSLASYNGVLSDIISDFAFVSPSSSYPSISPTPNNSKNSSVSAKLAWIILVLLCKLDSKAELYNDIALSYLFLANNIHFVIERVRASTLKDLLGHEWTSSLERKVKLYSSKYENVAWSKVILCLPKSLNPAISPDTIKEHFKRFNESFEESYQRQKSWVVPDEKLRDEIKTSIARRLVSVYRDFYDYYMVVLSGENDLDVLVRYSPDNFGTCLTDLFHENNLRCRSLLSSTTSLPNSCVWRCIS</sequence>
<feature type="compositionally biased region" description="Polar residues" evidence="4">
    <location>
        <begin position="161"/>
        <end position="172"/>
    </location>
</feature>
<keyword evidence="3" id="KW-0268">Exocytosis</keyword>
<dbReference type="Gene3D" id="1.20.1280.170">
    <property type="entry name" value="Exocyst complex component Exo70"/>
    <property type="match status" value="1"/>
</dbReference>
<feature type="region of interest" description="Disordered" evidence="4">
    <location>
        <begin position="137"/>
        <end position="172"/>
    </location>
</feature>
<comment type="similarity">
    <text evidence="1 3">Belongs to the EXO70 family.</text>
</comment>
<dbReference type="EMBL" id="MLFT02000005">
    <property type="protein sequence ID" value="PHT48868.1"/>
    <property type="molecule type" value="Genomic_DNA"/>
</dbReference>
<name>A0A2G2WUD4_CAPBA</name>
<gene>
    <name evidence="6" type="ORF">CQW23_13076</name>
</gene>
<keyword evidence="2 3" id="KW-0813">Transport</keyword>
<proteinExistence type="inferred from homology"/>
<evidence type="ECO:0000313" key="6">
    <source>
        <dbReference type="EMBL" id="PHT48868.1"/>
    </source>
</evidence>
<comment type="function">
    <text evidence="3">Component of the exocyst complex.</text>
</comment>
<reference evidence="7" key="2">
    <citation type="journal article" date="2017" name="J. Anim. Genet.">
        <title>Multiple reference genome sequences of hot pepper reveal the massive evolution of plant disease resistance genes by retroduplication.</title>
        <authorList>
            <person name="Kim S."/>
            <person name="Park J."/>
            <person name="Yeom S.-I."/>
            <person name="Kim Y.-M."/>
            <person name="Seo E."/>
            <person name="Kim K.-T."/>
            <person name="Kim M.-S."/>
            <person name="Lee J.M."/>
            <person name="Cheong K."/>
            <person name="Shin H.-S."/>
            <person name="Kim S.-B."/>
            <person name="Han K."/>
            <person name="Lee J."/>
            <person name="Park M."/>
            <person name="Lee H.-A."/>
            <person name="Lee H.-Y."/>
            <person name="Lee Y."/>
            <person name="Oh S."/>
            <person name="Lee J.H."/>
            <person name="Choi E."/>
            <person name="Choi E."/>
            <person name="Lee S.E."/>
            <person name="Jeon J."/>
            <person name="Kim H."/>
            <person name="Choi G."/>
            <person name="Song H."/>
            <person name="Lee J."/>
            <person name="Lee S.-C."/>
            <person name="Kwon J.-K."/>
            <person name="Lee H.-Y."/>
            <person name="Koo N."/>
            <person name="Hong Y."/>
            <person name="Kim R.W."/>
            <person name="Kang W.-H."/>
            <person name="Huh J.H."/>
            <person name="Kang B.-C."/>
            <person name="Yang T.-J."/>
            <person name="Lee Y.-H."/>
            <person name="Bennetzen J.L."/>
            <person name="Choi D."/>
        </authorList>
    </citation>
    <scope>NUCLEOTIDE SEQUENCE [LARGE SCALE GENOMIC DNA]</scope>
    <source>
        <strain evidence="7">cv. PBC81</strain>
    </source>
</reference>
<dbReference type="InterPro" id="IPR046364">
    <property type="entry name" value="Exo70_C"/>
</dbReference>
<evidence type="ECO:0000259" key="5">
    <source>
        <dbReference type="Pfam" id="PF03081"/>
    </source>
</evidence>
<organism evidence="6 7">
    <name type="scientific">Capsicum baccatum</name>
    <name type="common">Peruvian pepper</name>
    <dbReference type="NCBI Taxonomy" id="33114"/>
    <lineage>
        <taxon>Eukaryota</taxon>
        <taxon>Viridiplantae</taxon>
        <taxon>Streptophyta</taxon>
        <taxon>Embryophyta</taxon>
        <taxon>Tracheophyta</taxon>
        <taxon>Spermatophyta</taxon>
        <taxon>Magnoliopsida</taxon>
        <taxon>eudicotyledons</taxon>
        <taxon>Gunneridae</taxon>
        <taxon>Pentapetalae</taxon>
        <taxon>asterids</taxon>
        <taxon>lamiids</taxon>
        <taxon>Solanales</taxon>
        <taxon>Solanaceae</taxon>
        <taxon>Solanoideae</taxon>
        <taxon>Capsiceae</taxon>
        <taxon>Capsicum</taxon>
    </lineage>
</organism>
<reference evidence="6 7" key="1">
    <citation type="journal article" date="2017" name="Genome Biol.">
        <title>New reference genome sequences of hot pepper reveal the massive evolution of plant disease-resistance genes by retroduplication.</title>
        <authorList>
            <person name="Kim S."/>
            <person name="Park J."/>
            <person name="Yeom S.I."/>
            <person name="Kim Y.M."/>
            <person name="Seo E."/>
            <person name="Kim K.T."/>
            <person name="Kim M.S."/>
            <person name="Lee J.M."/>
            <person name="Cheong K."/>
            <person name="Shin H.S."/>
            <person name="Kim S.B."/>
            <person name="Han K."/>
            <person name="Lee J."/>
            <person name="Park M."/>
            <person name="Lee H.A."/>
            <person name="Lee H.Y."/>
            <person name="Lee Y."/>
            <person name="Oh S."/>
            <person name="Lee J.H."/>
            <person name="Choi E."/>
            <person name="Choi E."/>
            <person name="Lee S.E."/>
            <person name="Jeon J."/>
            <person name="Kim H."/>
            <person name="Choi G."/>
            <person name="Song H."/>
            <person name="Lee J."/>
            <person name="Lee S.C."/>
            <person name="Kwon J.K."/>
            <person name="Lee H.Y."/>
            <person name="Koo N."/>
            <person name="Hong Y."/>
            <person name="Kim R.W."/>
            <person name="Kang W.H."/>
            <person name="Huh J.H."/>
            <person name="Kang B.C."/>
            <person name="Yang T.J."/>
            <person name="Lee Y.H."/>
            <person name="Bennetzen J.L."/>
            <person name="Choi D."/>
        </authorList>
    </citation>
    <scope>NUCLEOTIDE SEQUENCE [LARGE SCALE GENOMIC DNA]</scope>
    <source>
        <strain evidence="7">cv. PBC81</strain>
    </source>
</reference>
<evidence type="ECO:0000313" key="7">
    <source>
        <dbReference type="Proteomes" id="UP000224567"/>
    </source>
</evidence>
<evidence type="ECO:0000256" key="4">
    <source>
        <dbReference type="SAM" id="MobiDB-lite"/>
    </source>
</evidence>
<dbReference type="GO" id="GO:0015031">
    <property type="term" value="P:protein transport"/>
    <property type="evidence" value="ECO:0007669"/>
    <property type="project" value="UniProtKB-KW"/>
</dbReference>
<dbReference type="InterPro" id="IPR016159">
    <property type="entry name" value="Cullin_repeat-like_dom_sf"/>
</dbReference>
<accession>A0A2G2WUD4</accession>
<dbReference type="Pfam" id="PF03081">
    <property type="entry name" value="Exo70_C"/>
    <property type="match status" value="1"/>
</dbReference>
<feature type="domain" description="Exocyst complex subunit Exo70 C-terminal" evidence="5">
    <location>
        <begin position="248"/>
        <end position="607"/>
    </location>
</feature>